<dbReference type="OrthoDB" id="8444106at2"/>
<feature type="transmembrane region" description="Helical" evidence="1">
    <location>
        <begin position="132"/>
        <end position="149"/>
    </location>
</feature>
<dbReference type="RefSeq" id="WP_090069900.1">
    <property type="nucleotide sequence ID" value="NZ_FOVR01000002.1"/>
</dbReference>
<reference evidence="2 3" key="1">
    <citation type="submission" date="2016-10" db="EMBL/GenBank/DDBJ databases">
        <authorList>
            <person name="de Groot N.N."/>
        </authorList>
    </citation>
    <scope>NUCLEOTIDE SEQUENCE [LARGE SCALE GENOMIC DNA]</scope>
    <source>
        <strain evidence="2 3">CGMCC 1.9157</strain>
    </source>
</reference>
<evidence type="ECO:0000256" key="1">
    <source>
        <dbReference type="SAM" id="Phobius"/>
    </source>
</evidence>
<evidence type="ECO:0008006" key="4">
    <source>
        <dbReference type="Google" id="ProtNLM"/>
    </source>
</evidence>
<feature type="transmembrane region" description="Helical" evidence="1">
    <location>
        <begin position="68"/>
        <end position="92"/>
    </location>
</feature>
<protein>
    <recommendedName>
        <fullName evidence="4">Yip1 domain-containing protein</fullName>
    </recommendedName>
</protein>
<feature type="transmembrane region" description="Helical" evidence="1">
    <location>
        <begin position="161"/>
        <end position="181"/>
    </location>
</feature>
<dbReference type="EMBL" id="FOVR01000002">
    <property type="protein sequence ID" value="SFN93578.1"/>
    <property type="molecule type" value="Genomic_DNA"/>
</dbReference>
<gene>
    <name evidence="2" type="ORF">SAMN04488056_102455</name>
</gene>
<dbReference type="AlphaFoldDB" id="A0A1I5D2W5"/>
<feature type="transmembrane region" description="Helical" evidence="1">
    <location>
        <begin position="98"/>
        <end position="120"/>
    </location>
</feature>
<keyword evidence="1" id="KW-0812">Transmembrane</keyword>
<feature type="transmembrane region" description="Helical" evidence="1">
    <location>
        <begin position="32"/>
        <end position="56"/>
    </location>
</feature>
<organism evidence="2 3">
    <name type="scientific">Cohaesibacter marisflavi</name>
    <dbReference type="NCBI Taxonomy" id="655353"/>
    <lineage>
        <taxon>Bacteria</taxon>
        <taxon>Pseudomonadati</taxon>
        <taxon>Pseudomonadota</taxon>
        <taxon>Alphaproteobacteria</taxon>
        <taxon>Hyphomicrobiales</taxon>
        <taxon>Cohaesibacteraceae</taxon>
    </lineage>
</organism>
<accession>A0A1I5D2W5</accession>
<keyword evidence="1" id="KW-0472">Membrane</keyword>
<name>A0A1I5D2W5_9HYPH</name>
<evidence type="ECO:0000313" key="2">
    <source>
        <dbReference type="EMBL" id="SFN93578.1"/>
    </source>
</evidence>
<proteinExistence type="predicted"/>
<sequence>MTYIFYHLELLWSFVRGKDDALYGIDATRRGFWLSFIAMLIVEPLSLFYALLFGYLDEVLLFRSGGGTLYLLQLFLDWGLPPLILYAIISVLGYRDRFIPLIVSYNWLSVIMVLITMLPGAMMTTQLIPPQLSIMLMLAIYGFAMWVAYRLYSFVLECPPFTALGLAILMVIIGIASAFWLHSVSLATVSA</sequence>
<keyword evidence="1" id="KW-1133">Transmembrane helix</keyword>
<keyword evidence="3" id="KW-1185">Reference proteome</keyword>
<dbReference type="Proteomes" id="UP000199236">
    <property type="component" value="Unassembled WGS sequence"/>
</dbReference>
<evidence type="ECO:0000313" key="3">
    <source>
        <dbReference type="Proteomes" id="UP000199236"/>
    </source>
</evidence>